<dbReference type="EMBL" id="BNAU01000001">
    <property type="protein sequence ID" value="GHE80569.1"/>
    <property type="molecule type" value="Genomic_DNA"/>
</dbReference>
<comment type="caution">
    <text evidence="1">The sequence shown here is derived from an EMBL/GenBank/DDBJ whole genome shotgun (WGS) entry which is preliminary data.</text>
</comment>
<sequence length="73" mass="8425">MTSSSVRRLLRGKLGQFTAPFLGKIRDRLTGDEFVLARRYEWLLVDGPVAPGPRRVDLRRRARRHGTPRRLAV</sequence>
<evidence type="ECO:0000313" key="1">
    <source>
        <dbReference type="EMBL" id="GHE80569.1"/>
    </source>
</evidence>
<name>A0ABQ3IHT8_9PSEU</name>
<protein>
    <recommendedName>
        <fullName evidence="3">Transposase</fullName>
    </recommendedName>
</protein>
<gene>
    <name evidence="1" type="ORF">GCM10017786_08420</name>
</gene>
<organism evidence="1 2">
    <name type="scientific">Amycolatopsis deserti</name>
    <dbReference type="NCBI Taxonomy" id="185696"/>
    <lineage>
        <taxon>Bacteria</taxon>
        <taxon>Bacillati</taxon>
        <taxon>Actinomycetota</taxon>
        <taxon>Actinomycetes</taxon>
        <taxon>Pseudonocardiales</taxon>
        <taxon>Pseudonocardiaceae</taxon>
        <taxon>Amycolatopsis</taxon>
    </lineage>
</organism>
<evidence type="ECO:0000313" key="2">
    <source>
        <dbReference type="Proteomes" id="UP000605897"/>
    </source>
</evidence>
<proteinExistence type="predicted"/>
<keyword evidence="2" id="KW-1185">Reference proteome</keyword>
<evidence type="ECO:0008006" key="3">
    <source>
        <dbReference type="Google" id="ProtNLM"/>
    </source>
</evidence>
<accession>A0ABQ3IHT8</accession>
<dbReference type="Proteomes" id="UP000605897">
    <property type="component" value="Unassembled WGS sequence"/>
</dbReference>
<reference evidence="2" key="1">
    <citation type="journal article" date="2019" name="Int. J. Syst. Evol. Microbiol.">
        <title>The Global Catalogue of Microorganisms (GCM) 10K type strain sequencing project: providing services to taxonomists for standard genome sequencing and annotation.</title>
        <authorList>
            <consortium name="The Broad Institute Genomics Platform"/>
            <consortium name="The Broad Institute Genome Sequencing Center for Infectious Disease"/>
            <person name="Wu L."/>
            <person name="Ma J."/>
        </authorList>
    </citation>
    <scope>NUCLEOTIDE SEQUENCE [LARGE SCALE GENOMIC DNA]</scope>
    <source>
        <strain evidence="2">CGMCC 4.7677</strain>
    </source>
</reference>